<dbReference type="Proteomes" id="UP000281498">
    <property type="component" value="Unassembled WGS sequence"/>
</dbReference>
<keyword evidence="4" id="KW-0997">Cell inner membrane</keyword>
<keyword evidence="3" id="KW-1003">Cell membrane</keyword>
<evidence type="ECO:0000256" key="7">
    <source>
        <dbReference type="ARBA" id="ARBA00023136"/>
    </source>
</evidence>
<comment type="similarity">
    <text evidence="8">Belongs to the TRAP transporter small permease family.</text>
</comment>
<feature type="transmembrane region" description="Helical" evidence="9">
    <location>
        <begin position="20"/>
        <end position="42"/>
    </location>
</feature>
<organism evidence="11 12">
    <name type="scientific">Salipaludibacillus neizhouensis</name>
    <dbReference type="NCBI Taxonomy" id="885475"/>
    <lineage>
        <taxon>Bacteria</taxon>
        <taxon>Bacillati</taxon>
        <taxon>Bacillota</taxon>
        <taxon>Bacilli</taxon>
        <taxon>Bacillales</taxon>
        <taxon>Bacillaceae</taxon>
    </lineage>
</organism>
<evidence type="ECO:0000259" key="10">
    <source>
        <dbReference type="Pfam" id="PF04290"/>
    </source>
</evidence>
<feature type="transmembrane region" description="Helical" evidence="9">
    <location>
        <begin position="48"/>
        <end position="69"/>
    </location>
</feature>
<evidence type="ECO:0000256" key="9">
    <source>
        <dbReference type="SAM" id="Phobius"/>
    </source>
</evidence>
<dbReference type="PANTHER" id="PTHR35011:SF2">
    <property type="entry name" value="2,3-DIKETO-L-GULONATE TRAP TRANSPORTER SMALL PERMEASE PROTEIN YIAM"/>
    <property type="match status" value="1"/>
</dbReference>
<evidence type="ECO:0000256" key="4">
    <source>
        <dbReference type="ARBA" id="ARBA00022519"/>
    </source>
</evidence>
<keyword evidence="7 9" id="KW-0472">Membrane</keyword>
<name>A0A3A9KP62_9BACI</name>
<protein>
    <recommendedName>
        <fullName evidence="10">Tripartite ATP-independent periplasmic transporters DctQ component domain-containing protein</fullName>
    </recommendedName>
</protein>
<evidence type="ECO:0000313" key="11">
    <source>
        <dbReference type="EMBL" id="RKL66496.1"/>
    </source>
</evidence>
<dbReference type="GO" id="GO:0005886">
    <property type="term" value="C:plasma membrane"/>
    <property type="evidence" value="ECO:0007669"/>
    <property type="project" value="UniProtKB-SubCell"/>
</dbReference>
<feature type="transmembrane region" description="Helical" evidence="9">
    <location>
        <begin position="130"/>
        <end position="150"/>
    </location>
</feature>
<evidence type="ECO:0000256" key="2">
    <source>
        <dbReference type="ARBA" id="ARBA00022448"/>
    </source>
</evidence>
<evidence type="ECO:0000256" key="1">
    <source>
        <dbReference type="ARBA" id="ARBA00004429"/>
    </source>
</evidence>
<evidence type="ECO:0000313" key="12">
    <source>
        <dbReference type="Proteomes" id="UP000281498"/>
    </source>
</evidence>
<feature type="domain" description="Tripartite ATP-independent periplasmic transporters DctQ component" evidence="10">
    <location>
        <begin position="29"/>
        <end position="157"/>
    </location>
</feature>
<proteinExistence type="inferred from homology"/>
<dbReference type="InterPro" id="IPR007387">
    <property type="entry name" value="TRAP_DctQ"/>
</dbReference>
<keyword evidence="5 9" id="KW-0812">Transmembrane</keyword>
<evidence type="ECO:0000256" key="6">
    <source>
        <dbReference type="ARBA" id="ARBA00022989"/>
    </source>
</evidence>
<keyword evidence="12" id="KW-1185">Reference proteome</keyword>
<dbReference type="OrthoDB" id="9815614at2"/>
<dbReference type="GO" id="GO:0015740">
    <property type="term" value="P:C4-dicarboxylate transport"/>
    <property type="evidence" value="ECO:0007669"/>
    <property type="project" value="TreeGrafter"/>
</dbReference>
<gene>
    <name evidence="11" type="ORF">CR203_14440</name>
</gene>
<feature type="transmembrane region" description="Helical" evidence="9">
    <location>
        <begin position="90"/>
        <end position="110"/>
    </location>
</feature>
<evidence type="ECO:0000256" key="3">
    <source>
        <dbReference type="ARBA" id="ARBA00022475"/>
    </source>
</evidence>
<evidence type="ECO:0000256" key="5">
    <source>
        <dbReference type="ARBA" id="ARBA00022692"/>
    </source>
</evidence>
<keyword evidence="2" id="KW-0813">Transport</keyword>
<dbReference type="GO" id="GO:0022857">
    <property type="term" value="F:transmembrane transporter activity"/>
    <property type="evidence" value="ECO:0007669"/>
    <property type="project" value="TreeGrafter"/>
</dbReference>
<dbReference type="PANTHER" id="PTHR35011">
    <property type="entry name" value="2,3-DIKETO-L-GULONATE TRAP TRANSPORTER SMALL PERMEASE PROTEIN YIAM"/>
    <property type="match status" value="1"/>
</dbReference>
<accession>A0A3A9KP62</accession>
<evidence type="ECO:0000256" key="8">
    <source>
        <dbReference type="ARBA" id="ARBA00038436"/>
    </source>
</evidence>
<dbReference type="RefSeq" id="WP_110935776.1">
    <property type="nucleotide sequence ID" value="NZ_KZ614146.1"/>
</dbReference>
<dbReference type="InterPro" id="IPR055348">
    <property type="entry name" value="DctQ"/>
</dbReference>
<reference evidence="11 12" key="1">
    <citation type="submission" date="2017-10" db="EMBL/GenBank/DDBJ databases">
        <title>Bacillus sp. nov., a halophilic bacterium isolated from a Keqin Lake.</title>
        <authorList>
            <person name="Wang H."/>
        </authorList>
    </citation>
    <scope>NUCLEOTIDE SEQUENCE [LARGE SCALE GENOMIC DNA]</scope>
    <source>
        <strain evidence="11 12">KCTC 13187</strain>
    </source>
</reference>
<comment type="subcellular location">
    <subcellularLocation>
        <location evidence="1">Cell inner membrane</location>
        <topology evidence="1">Multi-pass membrane protein</topology>
    </subcellularLocation>
</comment>
<dbReference type="AlphaFoldDB" id="A0A3A9KP62"/>
<comment type="caution">
    <text evidence="11">The sequence shown here is derived from an EMBL/GenBank/DDBJ whole genome shotgun (WGS) entry which is preliminary data.</text>
</comment>
<keyword evidence="6 9" id="KW-1133">Transmembrane helix</keyword>
<sequence length="168" mass="19053">MFNSAFFPRIRNGYIKIENLVLITLLTSLVALVFMEVVVRAFNQPTRWSVGVAQLIFMWVIFLGANRGLRQNSHIGIDLFTNMLPKKVQKYLEIFNQVVILTFLSALIYYGFQMTFANTGRLITGTSIGYYFITLAIPVGATIMIVTAICKMITLIKDRNNTDIQGEI</sequence>
<dbReference type="Pfam" id="PF04290">
    <property type="entry name" value="DctQ"/>
    <property type="match status" value="1"/>
</dbReference>
<dbReference type="EMBL" id="PDOE01000006">
    <property type="protein sequence ID" value="RKL66496.1"/>
    <property type="molecule type" value="Genomic_DNA"/>
</dbReference>